<proteinExistence type="predicted"/>
<protein>
    <submittedName>
        <fullName evidence="2">Uncharacterized protein</fullName>
    </submittedName>
</protein>
<feature type="compositionally biased region" description="Low complexity" evidence="1">
    <location>
        <begin position="1"/>
        <end position="17"/>
    </location>
</feature>
<dbReference type="OrthoDB" id="10511350at2759"/>
<evidence type="ECO:0000313" key="3">
    <source>
        <dbReference type="Proteomes" id="UP000236546"/>
    </source>
</evidence>
<evidence type="ECO:0000256" key="1">
    <source>
        <dbReference type="SAM" id="MobiDB-lite"/>
    </source>
</evidence>
<dbReference type="EMBL" id="MTYH01000050">
    <property type="protein sequence ID" value="PNP42843.1"/>
    <property type="molecule type" value="Genomic_DNA"/>
</dbReference>
<name>A0A2K0TBE2_9HYPO</name>
<feature type="region of interest" description="Disordered" evidence="1">
    <location>
        <begin position="1"/>
        <end position="30"/>
    </location>
</feature>
<sequence>MIFREASSVTVSAESSSQMQILDPGQSRASRTEKRCVVTFVWGRDVIGSRPFAAPLLQTA</sequence>
<organism evidence="2 3">
    <name type="scientific">Trichoderma gamsii</name>
    <dbReference type="NCBI Taxonomy" id="398673"/>
    <lineage>
        <taxon>Eukaryota</taxon>
        <taxon>Fungi</taxon>
        <taxon>Dikarya</taxon>
        <taxon>Ascomycota</taxon>
        <taxon>Pezizomycotina</taxon>
        <taxon>Sordariomycetes</taxon>
        <taxon>Hypocreomycetidae</taxon>
        <taxon>Hypocreales</taxon>
        <taxon>Hypocreaceae</taxon>
        <taxon>Trichoderma</taxon>
    </lineage>
</organism>
<evidence type="ECO:0000313" key="2">
    <source>
        <dbReference type="EMBL" id="PNP42843.1"/>
    </source>
</evidence>
<dbReference type="Proteomes" id="UP000236546">
    <property type="component" value="Unassembled WGS sequence"/>
</dbReference>
<accession>A0A2K0TBE2</accession>
<comment type="caution">
    <text evidence="2">The sequence shown here is derived from an EMBL/GenBank/DDBJ whole genome shotgun (WGS) entry which is preliminary data.</text>
</comment>
<reference evidence="2 3" key="1">
    <citation type="submission" date="2017-02" db="EMBL/GenBank/DDBJ databases">
        <title>Genomes of Trichoderma spp. with biocontrol activity.</title>
        <authorList>
            <person name="Gardiner D."/>
            <person name="Kazan K."/>
            <person name="Vos C."/>
            <person name="Harvey P."/>
        </authorList>
    </citation>
    <scope>NUCLEOTIDE SEQUENCE [LARGE SCALE GENOMIC DNA]</scope>
    <source>
        <strain evidence="2 3">A5MH</strain>
    </source>
</reference>
<gene>
    <name evidence="2" type="ORF">TGAMA5MH_05588</name>
</gene>
<dbReference type="AlphaFoldDB" id="A0A2K0TBE2"/>